<proteinExistence type="predicted"/>
<protein>
    <submittedName>
        <fullName evidence="1">Uncharacterized protein</fullName>
    </submittedName>
</protein>
<accession>A0AAV4TXQ5</accession>
<dbReference type="AlphaFoldDB" id="A0AAV4TXQ5"/>
<keyword evidence="2" id="KW-1185">Reference proteome</keyword>
<comment type="caution">
    <text evidence="1">The sequence shown here is derived from an EMBL/GenBank/DDBJ whole genome shotgun (WGS) entry which is preliminary data.</text>
</comment>
<name>A0AAV4TXQ5_CAEEX</name>
<dbReference type="EMBL" id="BPLR01012013">
    <property type="protein sequence ID" value="GIY50729.1"/>
    <property type="molecule type" value="Genomic_DNA"/>
</dbReference>
<reference evidence="1 2" key="1">
    <citation type="submission" date="2021-06" db="EMBL/GenBank/DDBJ databases">
        <title>Caerostris extrusa draft genome.</title>
        <authorList>
            <person name="Kono N."/>
            <person name="Arakawa K."/>
        </authorList>
    </citation>
    <scope>NUCLEOTIDE SEQUENCE [LARGE SCALE GENOMIC DNA]</scope>
</reference>
<sequence>MGERSGNTDGLDTWIIASGEISQFLADACGVRSNVNLLPCALSEKRIILPITAVSAIIMPNMDQGSMESRKKYKMSEAHGVEKGVKKPIDVEVKKPIDVEVKKPIDVEVKEAY</sequence>
<evidence type="ECO:0000313" key="1">
    <source>
        <dbReference type="EMBL" id="GIY50729.1"/>
    </source>
</evidence>
<organism evidence="1 2">
    <name type="scientific">Caerostris extrusa</name>
    <name type="common">Bark spider</name>
    <name type="synonym">Caerostris bankana</name>
    <dbReference type="NCBI Taxonomy" id="172846"/>
    <lineage>
        <taxon>Eukaryota</taxon>
        <taxon>Metazoa</taxon>
        <taxon>Ecdysozoa</taxon>
        <taxon>Arthropoda</taxon>
        <taxon>Chelicerata</taxon>
        <taxon>Arachnida</taxon>
        <taxon>Araneae</taxon>
        <taxon>Araneomorphae</taxon>
        <taxon>Entelegynae</taxon>
        <taxon>Araneoidea</taxon>
        <taxon>Araneidae</taxon>
        <taxon>Caerostris</taxon>
    </lineage>
</organism>
<dbReference type="Proteomes" id="UP001054945">
    <property type="component" value="Unassembled WGS sequence"/>
</dbReference>
<evidence type="ECO:0000313" key="2">
    <source>
        <dbReference type="Proteomes" id="UP001054945"/>
    </source>
</evidence>
<gene>
    <name evidence="1" type="ORF">CEXT_644181</name>
</gene>